<dbReference type="Proteomes" id="UP001458880">
    <property type="component" value="Unassembled WGS sequence"/>
</dbReference>
<evidence type="ECO:0000256" key="6">
    <source>
        <dbReference type="RuleBase" id="RU003690"/>
    </source>
</evidence>
<dbReference type="FunFam" id="3.20.20.80:FF:000013">
    <property type="entry name" value="lactase-phlorizin hydrolase"/>
    <property type="match status" value="1"/>
</dbReference>
<evidence type="ECO:0000256" key="1">
    <source>
        <dbReference type="ARBA" id="ARBA00010838"/>
    </source>
</evidence>
<dbReference type="Pfam" id="PF00232">
    <property type="entry name" value="Glyco_hydro_1"/>
    <property type="match status" value="2"/>
</dbReference>
<protein>
    <submittedName>
        <fullName evidence="8">Glycosyl hydrolase family 1</fullName>
    </submittedName>
</protein>
<dbReference type="PANTHER" id="PTHR10353">
    <property type="entry name" value="GLYCOSYL HYDROLASE"/>
    <property type="match status" value="1"/>
</dbReference>
<evidence type="ECO:0000256" key="5">
    <source>
        <dbReference type="ARBA" id="ARBA00023295"/>
    </source>
</evidence>
<proteinExistence type="inferred from homology"/>
<keyword evidence="4" id="KW-0325">Glycoprotein</keyword>
<dbReference type="EMBL" id="JASPKY010000193">
    <property type="protein sequence ID" value="KAK9721943.1"/>
    <property type="molecule type" value="Genomic_DNA"/>
</dbReference>
<dbReference type="PROSITE" id="PS00653">
    <property type="entry name" value="GLYCOSYL_HYDROL_F1_2"/>
    <property type="match status" value="1"/>
</dbReference>
<evidence type="ECO:0000256" key="7">
    <source>
        <dbReference type="SAM" id="SignalP"/>
    </source>
</evidence>
<dbReference type="EMBL" id="JASPKY010000193">
    <property type="protein sequence ID" value="KAK9721941.1"/>
    <property type="molecule type" value="Genomic_DNA"/>
</dbReference>
<feature type="signal peptide" evidence="7">
    <location>
        <begin position="1"/>
        <end position="18"/>
    </location>
</feature>
<dbReference type="InterPro" id="IPR017853">
    <property type="entry name" value="GH"/>
</dbReference>
<keyword evidence="5" id="KW-0326">Glycosidase</keyword>
<dbReference type="InterPro" id="IPR001360">
    <property type="entry name" value="Glyco_hydro_1"/>
</dbReference>
<evidence type="ECO:0000256" key="2">
    <source>
        <dbReference type="ARBA" id="ARBA00011738"/>
    </source>
</evidence>
<keyword evidence="3 8" id="KW-0378">Hydrolase</keyword>
<dbReference type="InterPro" id="IPR033132">
    <property type="entry name" value="GH_1_N_CS"/>
</dbReference>
<comment type="similarity">
    <text evidence="1 6">Belongs to the glycosyl hydrolase 1 family.</text>
</comment>
<gene>
    <name evidence="8" type="ORF">QE152_g19930</name>
</gene>
<dbReference type="PANTHER" id="PTHR10353:SF36">
    <property type="entry name" value="LP05116P"/>
    <property type="match status" value="1"/>
</dbReference>
<dbReference type="GO" id="GO:0008422">
    <property type="term" value="F:beta-glucosidase activity"/>
    <property type="evidence" value="ECO:0007669"/>
    <property type="project" value="TreeGrafter"/>
</dbReference>
<evidence type="ECO:0000313" key="9">
    <source>
        <dbReference type="Proteomes" id="UP001458880"/>
    </source>
</evidence>
<sequence length="530" mass="60517">MNLHIILLSLIFLSKTQAQDGNQFPGGFRFGVATASYQVEGAWNEDGKGENIWDYLTHNNPGAIDDGFLTGKGENIWDYLTHNNPGAIDDGSNGDIACDSYHKTAEDVELLKDLDVDFYRFSISWSRILPSGHANYINREGVNYYNELIDTLIANDIRPLITMFHWDLPQPLQEIGGWPNPILADLFVDYAKVLFDEFGDRVLEWITFNEPYQICHQGYSEATKAPLYAQDGIGGYLCGHTLLLAHAKTYQLYNESYRETQQGRVGITVNAMWGEPASESEDDATAAENYIQFTFGWFFNPIYASEGDYPSVMRSQIDANSQAEGFQRSRLPSFTQEEIELLKGSSDFLGLNHYSSYECARLTTDETTPSFINDMGVSYTQPDTWEAGASFWLKVYPDGIRKLLNWIKTRYGNPEVMITENGFSYAGNEQDLQDCRRVNYYNVYLEAILAAIVEDECNVTAYTAWSFMDNYEWLRGYTQRFGLYYVDFTDDDRPRTPKMSSRVYSNIISTRAINWTYVPEGFTACDWSTE</sequence>
<dbReference type="SUPFAM" id="SSF51445">
    <property type="entry name" value="(Trans)glycosidases"/>
    <property type="match status" value="1"/>
</dbReference>
<reference evidence="8 9" key="2">
    <citation type="journal article" date="2024" name="BMC Genomics">
        <title>De novo assembly and annotation of Popillia japonica's genome with initial clues to its potential as an invasive pest.</title>
        <authorList>
            <person name="Cucini C."/>
            <person name="Boschi S."/>
            <person name="Funari R."/>
            <person name="Cardaioli E."/>
            <person name="Iannotti N."/>
            <person name="Marturano G."/>
            <person name="Paoli F."/>
            <person name="Bruttini M."/>
            <person name="Carapelli A."/>
            <person name="Frati F."/>
            <person name="Nardi F."/>
        </authorList>
    </citation>
    <scope>NUCLEOTIDE SEQUENCE [LARGE SCALE GENOMIC DNA]</scope>
    <source>
        <strain evidence="8">DMR45628</strain>
    </source>
</reference>
<accession>A0AAW1KPU5</accession>
<feature type="chain" id="PRO_5044717887" evidence="7">
    <location>
        <begin position="19"/>
        <end position="530"/>
    </location>
</feature>
<organism evidence="8 9">
    <name type="scientific">Popillia japonica</name>
    <name type="common">Japanese beetle</name>
    <dbReference type="NCBI Taxonomy" id="7064"/>
    <lineage>
        <taxon>Eukaryota</taxon>
        <taxon>Metazoa</taxon>
        <taxon>Ecdysozoa</taxon>
        <taxon>Arthropoda</taxon>
        <taxon>Hexapoda</taxon>
        <taxon>Insecta</taxon>
        <taxon>Pterygota</taxon>
        <taxon>Neoptera</taxon>
        <taxon>Endopterygota</taxon>
        <taxon>Coleoptera</taxon>
        <taxon>Polyphaga</taxon>
        <taxon>Scarabaeiformia</taxon>
        <taxon>Scarabaeidae</taxon>
        <taxon>Rutelinae</taxon>
        <taxon>Popillia</taxon>
    </lineage>
</organism>
<dbReference type="AlphaFoldDB" id="A0AAW1KPU5"/>
<dbReference type="PRINTS" id="PR00131">
    <property type="entry name" value="GLHYDRLASE1"/>
</dbReference>
<keyword evidence="9" id="KW-1185">Reference proteome</keyword>
<evidence type="ECO:0000256" key="3">
    <source>
        <dbReference type="ARBA" id="ARBA00022801"/>
    </source>
</evidence>
<dbReference type="GO" id="GO:0005975">
    <property type="term" value="P:carbohydrate metabolic process"/>
    <property type="evidence" value="ECO:0007669"/>
    <property type="project" value="InterPro"/>
</dbReference>
<comment type="subunit">
    <text evidence="2">Homodimer.</text>
</comment>
<reference evidence="8" key="1">
    <citation type="submission" date="2023-05" db="EMBL/GenBank/DDBJ databases">
        <authorList>
            <person name="Nardi F."/>
            <person name="Carapelli A."/>
            <person name="Cucini C."/>
        </authorList>
    </citation>
    <scope>NUCLEOTIDE SEQUENCE</scope>
    <source>
        <strain evidence="8">DMR45628</strain>
        <tissue evidence="8">Testes</tissue>
    </source>
</reference>
<evidence type="ECO:0000313" key="8">
    <source>
        <dbReference type="EMBL" id="KAK9721943.1"/>
    </source>
</evidence>
<comment type="caution">
    <text evidence="8">The sequence shown here is derived from an EMBL/GenBank/DDBJ whole genome shotgun (WGS) entry which is preliminary data.</text>
</comment>
<dbReference type="Gene3D" id="3.20.20.80">
    <property type="entry name" value="Glycosidases"/>
    <property type="match status" value="2"/>
</dbReference>
<name>A0AAW1KPU5_POPJA</name>
<keyword evidence="7" id="KW-0732">Signal</keyword>
<evidence type="ECO:0000256" key="4">
    <source>
        <dbReference type="ARBA" id="ARBA00023180"/>
    </source>
</evidence>